<gene>
    <name evidence="3" type="ORF">IPN91_06155</name>
</gene>
<dbReference type="PANTHER" id="PTHR43031:SF7">
    <property type="entry name" value="NITRIC OXIDE REDUCTASE FLRD-NAD(+) REDUCTASE"/>
    <property type="match status" value="1"/>
</dbReference>
<keyword evidence="1" id="KW-1133">Transmembrane helix</keyword>
<accession>A0A936K5W0</accession>
<dbReference type="PANTHER" id="PTHR43031">
    <property type="entry name" value="FAD-DEPENDENT OXIDOREDUCTASE"/>
    <property type="match status" value="1"/>
</dbReference>
<dbReference type="InterPro" id="IPR001763">
    <property type="entry name" value="Rhodanese-like_dom"/>
</dbReference>
<evidence type="ECO:0000259" key="2">
    <source>
        <dbReference type="PROSITE" id="PS50206"/>
    </source>
</evidence>
<protein>
    <submittedName>
        <fullName evidence="3">Rhodanese-like domain-containing protein</fullName>
    </submittedName>
</protein>
<name>A0A936K5W0_9BACT</name>
<feature type="domain" description="Rhodanese" evidence="2">
    <location>
        <begin position="64"/>
        <end position="154"/>
    </location>
</feature>
<proteinExistence type="predicted"/>
<comment type="caution">
    <text evidence="3">The sequence shown here is derived from an EMBL/GenBank/DDBJ whole genome shotgun (WGS) entry which is preliminary data.</text>
</comment>
<dbReference type="InterPro" id="IPR036873">
    <property type="entry name" value="Rhodanese-like_dom_sf"/>
</dbReference>
<dbReference type="Proteomes" id="UP000709959">
    <property type="component" value="Unassembled WGS sequence"/>
</dbReference>
<dbReference type="SUPFAM" id="SSF52821">
    <property type="entry name" value="Rhodanese/Cell cycle control phosphatase"/>
    <property type="match status" value="1"/>
</dbReference>
<dbReference type="CDD" id="cd00158">
    <property type="entry name" value="RHOD"/>
    <property type="match status" value="1"/>
</dbReference>
<evidence type="ECO:0000313" key="4">
    <source>
        <dbReference type="Proteomes" id="UP000709959"/>
    </source>
</evidence>
<keyword evidence="1" id="KW-0812">Transmembrane</keyword>
<dbReference type="InterPro" id="IPR050229">
    <property type="entry name" value="GlpE_sulfurtransferase"/>
</dbReference>
<keyword evidence="1" id="KW-0472">Membrane</keyword>
<feature type="transmembrane region" description="Helical" evidence="1">
    <location>
        <begin position="20"/>
        <end position="39"/>
    </location>
</feature>
<sequence length="154" mass="17237">MSGTVLAPTTLEAWLKDHPHLPGLLLAGVCLLILLLVVLPRLASWRRGKGRPILEPVQLEELINGPGALVVDLRSAEDFRTGHIRGCLHVPFEGLDQRFAAPDPKARRAMVLVDETDELSHQAFDLLTRRGFTWLYVLQGGMKAWRRTHRPVAK</sequence>
<dbReference type="PROSITE" id="PS50206">
    <property type="entry name" value="RHODANESE_3"/>
    <property type="match status" value="1"/>
</dbReference>
<dbReference type="AlphaFoldDB" id="A0A936K5W0"/>
<dbReference type="EMBL" id="JADKCH010000004">
    <property type="protein sequence ID" value="MBK8572224.1"/>
    <property type="molecule type" value="Genomic_DNA"/>
</dbReference>
<dbReference type="SMART" id="SM00450">
    <property type="entry name" value="RHOD"/>
    <property type="match status" value="1"/>
</dbReference>
<dbReference type="Pfam" id="PF00581">
    <property type="entry name" value="Rhodanese"/>
    <property type="match status" value="1"/>
</dbReference>
<dbReference type="Gene3D" id="3.40.250.10">
    <property type="entry name" value="Rhodanese-like domain"/>
    <property type="match status" value="1"/>
</dbReference>
<reference evidence="3 4" key="1">
    <citation type="submission" date="2020-10" db="EMBL/GenBank/DDBJ databases">
        <title>Connecting structure to function with the recovery of over 1000 high-quality activated sludge metagenome-assembled genomes encoding full-length rRNA genes using long-read sequencing.</title>
        <authorList>
            <person name="Singleton C.M."/>
            <person name="Petriglieri F."/>
            <person name="Kristensen J.M."/>
            <person name="Kirkegaard R.H."/>
            <person name="Michaelsen T.Y."/>
            <person name="Andersen M.H."/>
            <person name="Karst S.M."/>
            <person name="Dueholm M.S."/>
            <person name="Nielsen P.H."/>
            <person name="Albertsen M."/>
        </authorList>
    </citation>
    <scope>NUCLEOTIDE SEQUENCE [LARGE SCALE GENOMIC DNA]</scope>
    <source>
        <strain evidence="3">OdNE_18-Q3-R46-58_MAXAC.008</strain>
    </source>
</reference>
<organism evidence="3 4">
    <name type="scientific">Candidatus Geothrix odensensis</name>
    <dbReference type="NCBI Taxonomy" id="2954440"/>
    <lineage>
        <taxon>Bacteria</taxon>
        <taxon>Pseudomonadati</taxon>
        <taxon>Acidobacteriota</taxon>
        <taxon>Holophagae</taxon>
        <taxon>Holophagales</taxon>
        <taxon>Holophagaceae</taxon>
        <taxon>Geothrix</taxon>
    </lineage>
</organism>
<evidence type="ECO:0000256" key="1">
    <source>
        <dbReference type="SAM" id="Phobius"/>
    </source>
</evidence>
<evidence type="ECO:0000313" key="3">
    <source>
        <dbReference type="EMBL" id="MBK8572224.1"/>
    </source>
</evidence>